<sequence>MDFDHVRGVKEFNIGSYRTKSYSLQRIRDEIAKCDVVCSNCHRIRTHDRKNASLV</sequence>
<name>A0A0B5A3C3_9CAUD</name>
<organism evidence="1 2">
    <name type="scientific">Mycobacterium phage Cosmo</name>
    <dbReference type="NCBI Taxonomy" id="1567467"/>
    <lineage>
        <taxon>Viruses</taxon>
        <taxon>Duplodnaviria</taxon>
        <taxon>Heunggongvirae</taxon>
        <taxon>Uroviricota</taxon>
        <taxon>Caudoviricetes</taxon>
        <taxon>Vilmaviridae</taxon>
        <taxon>Wildcatvirus</taxon>
        <taxon>Wildcatvirus wildcat</taxon>
        <taxon>Mycobacterium virus Wildcat</taxon>
    </lineage>
</organism>
<dbReference type="Proteomes" id="UP000031718">
    <property type="component" value="Segment"/>
</dbReference>
<evidence type="ECO:0000313" key="2">
    <source>
        <dbReference type="Proteomes" id="UP000031718"/>
    </source>
</evidence>
<keyword evidence="1" id="KW-0378">Hydrolase</keyword>
<gene>
    <name evidence="1" type="primary">118</name>
    <name evidence="1" type="ORF">COSMO_118</name>
</gene>
<proteinExistence type="predicted"/>
<protein>
    <submittedName>
        <fullName evidence="1">HNH endonuclease</fullName>
    </submittedName>
</protein>
<accession>A0A0B5A3C3</accession>
<evidence type="ECO:0000313" key="1">
    <source>
        <dbReference type="EMBL" id="AJD82175.1"/>
    </source>
</evidence>
<keyword evidence="1" id="KW-0255">Endonuclease</keyword>
<keyword evidence="1" id="KW-0540">Nuclease</keyword>
<dbReference type="GO" id="GO:0004519">
    <property type="term" value="F:endonuclease activity"/>
    <property type="evidence" value="ECO:0007669"/>
    <property type="project" value="UniProtKB-KW"/>
</dbReference>
<reference evidence="1 2" key="1">
    <citation type="submission" date="2014-10" db="EMBL/GenBank/DDBJ databases">
        <authorList>
            <person name="Mackenzie J."/>
            <person name="Lekholoane M."/>
            <person name="Leqhaoe R."/>
            <person name="Mcunu Z."/>
            <person name="Mzobe Z."/>
            <person name="Rodel H."/>
            <person name="Seagreen C."/>
            <person name="Mazeka N."/>
            <person name="Larsen M.H."/>
            <person name="Rubin E.J."/>
            <person name="Russell D.A."/>
            <person name="Guerrero C.A."/>
            <person name="Bowman C.A."/>
            <person name="Jacobs-Sera D."/>
            <person name="Hendrix R.W."/>
            <person name="Hatfull G.F."/>
        </authorList>
    </citation>
    <scope>NUCLEOTIDE SEQUENCE [LARGE SCALE GENOMIC DNA]</scope>
</reference>
<dbReference type="EMBL" id="KP027195">
    <property type="protein sequence ID" value="AJD82175.1"/>
    <property type="molecule type" value="Genomic_DNA"/>
</dbReference>